<name>A0A455SJ07_9CHLR</name>
<dbReference type="SUPFAM" id="SSF56059">
    <property type="entry name" value="Glutathione synthetase ATP-binding domain-like"/>
    <property type="match status" value="1"/>
</dbReference>
<sequence length="408" mass="46376">MSQQHEMPLAVVLGSDFKALGVVRSLGRRGIPCAVVDNIPRSAWFSRYTRMRIRWGGYMGDERFLHFLLSLAKRPGFERAVLIPVQDEGVELIARHSGPLSRLYRLVTQDWDVIRWSSDKRLTDQLAREVGVPYPQTWYPRNERDLGMLGIPFPVIIKPAISVHLQYTLRRKALSAMTLDELRAQYQRAAAVIRADEIMVQELIPGPGREQYSVGAFCHEGRIVACMTVRRTRQYPIDYGLGSSFVEALENPELVALAEKLVRHMGVSGMVEIEFKYDARVRTYKLLDVNVRPWGWHALCPACGLDFSYMQYCAALDMPIEPVTPQYGYHWVRLLTDIPAGIQEVRQGLSTPFTYLRSLFGRTVFSVFDLNDPVPLPADFAIALMRRVFPRSFSGGFPVKGVLNEQAP</sequence>
<keyword evidence="1" id="KW-0067">ATP-binding</keyword>
<keyword evidence="1" id="KW-0547">Nucleotide-binding</keyword>
<proteinExistence type="predicted"/>
<reference evidence="3" key="1">
    <citation type="submission" date="2018-12" db="EMBL/GenBank/DDBJ databases">
        <title>Novel natural products biosynthetic potential of the class Ktedonobacteria.</title>
        <authorList>
            <person name="Zheng Y."/>
            <person name="Saitou A."/>
            <person name="Wang C.M."/>
            <person name="Toyoda A."/>
            <person name="Minakuchi Y."/>
            <person name="Sekiguchi Y."/>
            <person name="Ueda K."/>
            <person name="Takano H."/>
            <person name="Sakai Y."/>
            <person name="Yokota A."/>
            <person name="Yabe S."/>
        </authorList>
    </citation>
    <scope>NUCLEOTIDE SEQUENCE</scope>
    <source>
        <strain evidence="3">COM3</strain>
    </source>
</reference>
<evidence type="ECO:0000256" key="1">
    <source>
        <dbReference type="PROSITE-ProRule" id="PRU00409"/>
    </source>
</evidence>
<dbReference type="InterPro" id="IPR011761">
    <property type="entry name" value="ATP-grasp"/>
</dbReference>
<dbReference type="AlphaFoldDB" id="A0A455SJ07"/>
<organism evidence="3">
    <name type="scientific">Thermosporothrix sp. COM3</name>
    <dbReference type="NCBI Taxonomy" id="2490863"/>
    <lineage>
        <taxon>Bacteria</taxon>
        <taxon>Bacillati</taxon>
        <taxon>Chloroflexota</taxon>
        <taxon>Ktedonobacteria</taxon>
        <taxon>Ktedonobacterales</taxon>
        <taxon>Thermosporotrichaceae</taxon>
        <taxon>Thermosporothrix</taxon>
    </lineage>
</organism>
<accession>A0A455SJ07</accession>
<protein>
    <recommendedName>
        <fullName evidence="2">ATP-grasp domain-containing protein</fullName>
    </recommendedName>
</protein>
<dbReference type="EMBL" id="AP019376">
    <property type="protein sequence ID" value="BBH88423.1"/>
    <property type="molecule type" value="Genomic_DNA"/>
</dbReference>
<evidence type="ECO:0000313" key="3">
    <source>
        <dbReference type="EMBL" id="BBH88423.1"/>
    </source>
</evidence>
<gene>
    <name evidence="3" type="ORF">KTC_31740</name>
</gene>
<dbReference type="Gene3D" id="3.30.470.20">
    <property type="entry name" value="ATP-grasp fold, B domain"/>
    <property type="match status" value="1"/>
</dbReference>
<dbReference type="Pfam" id="PF15632">
    <property type="entry name" value="ATPgrasp_Ter"/>
    <property type="match status" value="1"/>
</dbReference>
<evidence type="ECO:0000259" key="2">
    <source>
        <dbReference type="PROSITE" id="PS50975"/>
    </source>
</evidence>
<dbReference type="GO" id="GO:0046872">
    <property type="term" value="F:metal ion binding"/>
    <property type="evidence" value="ECO:0007669"/>
    <property type="project" value="InterPro"/>
</dbReference>
<dbReference type="GO" id="GO:0005524">
    <property type="term" value="F:ATP binding"/>
    <property type="evidence" value="ECO:0007669"/>
    <property type="project" value="UniProtKB-UniRule"/>
</dbReference>
<feature type="domain" description="ATP-grasp" evidence="2">
    <location>
        <begin position="124"/>
        <end position="316"/>
    </location>
</feature>
<dbReference type="PROSITE" id="PS50975">
    <property type="entry name" value="ATP_GRASP"/>
    <property type="match status" value="1"/>
</dbReference>